<proteinExistence type="predicted"/>
<dbReference type="Proteomes" id="UP001652661">
    <property type="component" value="Chromosome 2L"/>
</dbReference>
<dbReference type="OrthoDB" id="61870at2759"/>
<name>A0A6P4J4C6_DROKI</name>
<reference evidence="3" key="2">
    <citation type="submission" date="2025-08" db="UniProtKB">
        <authorList>
            <consortium name="RefSeq"/>
        </authorList>
    </citation>
    <scope>IDENTIFICATION</scope>
    <source>
        <strain evidence="3">14028-0561.14</strain>
        <tissue evidence="3">Whole fly</tissue>
    </source>
</reference>
<feature type="domain" description="GCN5-related N-acetyltransferase Rv2170-like" evidence="1">
    <location>
        <begin position="187"/>
        <end position="272"/>
    </location>
</feature>
<dbReference type="SUPFAM" id="SSF55729">
    <property type="entry name" value="Acyl-CoA N-acyltransferases (Nat)"/>
    <property type="match status" value="1"/>
</dbReference>
<evidence type="ECO:0000313" key="2">
    <source>
        <dbReference type="Proteomes" id="UP001652661"/>
    </source>
</evidence>
<accession>A0A6P4J4C6</accession>
<dbReference type="GO" id="GO:0016747">
    <property type="term" value="F:acyltransferase activity, transferring groups other than amino-acyl groups"/>
    <property type="evidence" value="ECO:0007669"/>
    <property type="project" value="InterPro"/>
</dbReference>
<dbReference type="Pfam" id="PF08445">
    <property type="entry name" value="FR47"/>
    <property type="match status" value="1"/>
</dbReference>
<sequence length="287" mass="32654">MSAKLEAIDLSVLQKFQELFKQNWPKYCQEFYCLDNFIEFLKKQPEIKNLQLYTLSTKQARDEGLFVIVDRYQLFAGSLNNTNGLLETALDLLDWSKGLKCSSIPSRHIEALDKVVAAKKLNLVFRDPTDLFYMKAEEALQLKVEPPAGFVLKSLSVEDAPLVNEEWPNHHLGSLYFIERQILLCVSVGLYNVDTQELVAWCIRLQGGYLGALQVKDSQKRRGFGSLVTREISYRLASQGHDVMALVGHSNAPSAGMFRKLGFQVIDQCLWLRTEPTEGDFVWPEGE</sequence>
<dbReference type="InterPro" id="IPR013653">
    <property type="entry name" value="GCN5-like_dom"/>
</dbReference>
<dbReference type="PANTHER" id="PTHR20958:SF10">
    <property type="entry name" value="GH05617P-RELATED"/>
    <property type="match status" value="1"/>
</dbReference>
<dbReference type="GeneID" id="108079543"/>
<protein>
    <submittedName>
        <fullName evidence="3">Uncharacterized protein isoform X1</fullName>
    </submittedName>
</protein>
<organism evidence="2 3">
    <name type="scientific">Drosophila kikkawai</name>
    <name type="common">Fruit fly</name>
    <dbReference type="NCBI Taxonomy" id="30033"/>
    <lineage>
        <taxon>Eukaryota</taxon>
        <taxon>Metazoa</taxon>
        <taxon>Ecdysozoa</taxon>
        <taxon>Arthropoda</taxon>
        <taxon>Hexapoda</taxon>
        <taxon>Insecta</taxon>
        <taxon>Pterygota</taxon>
        <taxon>Neoptera</taxon>
        <taxon>Endopterygota</taxon>
        <taxon>Diptera</taxon>
        <taxon>Brachycera</taxon>
        <taxon>Muscomorpha</taxon>
        <taxon>Ephydroidea</taxon>
        <taxon>Drosophilidae</taxon>
        <taxon>Drosophila</taxon>
        <taxon>Sophophora</taxon>
    </lineage>
</organism>
<gene>
    <name evidence="3" type="primary">LOC108079543</name>
</gene>
<reference evidence="2" key="1">
    <citation type="submission" date="2025-05" db="UniProtKB">
        <authorList>
            <consortium name="RefSeq"/>
        </authorList>
    </citation>
    <scope>NUCLEOTIDE SEQUENCE [LARGE SCALE GENOMIC DNA]</scope>
    <source>
        <strain evidence="2">14028-0561.14</strain>
    </source>
</reference>
<dbReference type="InterPro" id="IPR053225">
    <property type="entry name" value="Acyl-CoA_N-acyltransferase"/>
</dbReference>
<dbReference type="PANTHER" id="PTHR20958">
    <property type="entry name" value="GLYCINE N-ACYLTRANSFERASE-LIKE PROTEIN"/>
    <property type="match status" value="1"/>
</dbReference>
<keyword evidence="2" id="KW-1185">Reference proteome</keyword>
<evidence type="ECO:0000259" key="1">
    <source>
        <dbReference type="Pfam" id="PF08445"/>
    </source>
</evidence>
<dbReference type="InterPro" id="IPR016181">
    <property type="entry name" value="Acyl_CoA_acyltransferase"/>
</dbReference>
<dbReference type="RefSeq" id="XP_017029368.1">
    <property type="nucleotide sequence ID" value="XM_017173879.3"/>
</dbReference>
<evidence type="ECO:0000313" key="3">
    <source>
        <dbReference type="RefSeq" id="XP_017029368.1"/>
    </source>
</evidence>
<dbReference type="AlphaFoldDB" id="A0A6P4J4C6"/>
<dbReference type="Gene3D" id="3.40.630.30">
    <property type="match status" value="2"/>
</dbReference>